<evidence type="ECO:0000256" key="5">
    <source>
        <dbReference type="ARBA" id="ARBA00022989"/>
    </source>
</evidence>
<dbReference type="NCBIfam" id="NF045474">
    <property type="entry name" value="Opp2C"/>
    <property type="match status" value="1"/>
</dbReference>
<dbReference type="CDD" id="cd06261">
    <property type="entry name" value="TM_PBP2"/>
    <property type="match status" value="1"/>
</dbReference>
<dbReference type="Gene3D" id="1.10.3720.10">
    <property type="entry name" value="MetI-like"/>
    <property type="match status" value="1"/>
</dbReference>
<evidence type="ECO:0000256" key="3">
    <source>
        <dbReference type="ARBA" id="ARBA00022475"/>
    </source>
</evidence>
<sequence length="284" mass="30115">MDRSQRRPIEAGESAGPPASKWASKAPVWAGAAIVLLVLGAGAFAPLLAPNDPLAVEMGARLADPSWRYPLGTDHLGRCVLSRLLYGTRLSLFHALLVLAAVFAVSIPVGLLAGYAGGRTDRFIMRIIDVLLAFPSLILSLAVAAMLGPGALHLLLAFAAVWWAGYARIIRGLVLQLKQRDYITAARAAGSSQGRIVFDHILRNAARPIGVLASMELGTILLSLAGLSFLGLGAQPPTPEWGVMLGDSRPYMQTVPELMLYPGLAIALSVLGFNLLAEGLRRPD</sequence>
<dbReference type="GO" id="GO:0005886">
    <property type="term" value="C:plasma membrane"/>
    <property type="evidence" value="ECO:0007669"/>
    <property type="project" value="UniProtKB-SubCell"/>
</dbReference>
<comment type="similarity">
    <text evidence="7">Belongs to the binding-protein-dependent transport system permease family. OppBC subfamily.</text>
</comment>
<evidence type="ECO:0000256" key="4">
    <source>
        <dbReference type="ARBA" id="ARBA00022692"/>
    </source>
</evidence>
<feature type="transmembrane region" description="Helical" evidence="8">
    <location>
        <begin position="209"/>
        <end position="234"/>
    </location>
</feature>
<organism evidence="11 12">
    <name type="scientific">Saccharibacillus brassicae</name>
    <dbReference type="NCBI Taxonomy" id="2583377"/>
    <lineage>
        <taxon>Bacteria</taxon>
        <taxon>Bacillati</taxon>
        <taxon>Bacillota</taxon>
        <taxon>Bacilli</taxon>
        <taxon>Bacillales</taxon>
        <taxon>Paenibacillaceae</taxon>
        <taxon>Saccharibacillus</taxon>
    </lineage>
</organism>
<dbReference type="GO" id="GO:0055085">
    <property type="term" value="P:transmembrane transport"/>
    <property type="evidence" value="ECO:0007669"/>
    <property type="project" value="InterPro"/>
</dbReference>
<dbReference type="InterPro" id="IPR035906">
    <property type="entry name" value="MetI-like_sf"/>
</dbReference>
<name>A0A4Y6UV43_SACBS</name>
<evidence type="ECO:0000256" key="1">
    <source>
        <dbReference type="ARBA" id="ARBA00004651"/>
    </source>
</evidence>
<dbReference type="AlphaFoldDB" id="A0A4Y6UV43"/>
<dbReference type="PROSITE" id="PS50928">
    <property type="entry name" value="ABC_TM1"/>
    <property type="match status" value="1"/>
</dbReference>
<reference evidence="11 12" key="1">
    <citation type="submission" date="2019-06" db="EMBL/GenBank/DDBJ databases">
        <title>Saccharibacillus brassicae sp. nov., an endophytic bacterium isolated from Chinese cabbage seeds (Brassica pekinensis).</title>
        <authorList>
            <person name="Jiang L."/>
            <person name="Lee J."/>
            <person name="Kim S.W."/>
        </authorList>
    </citation>
    <scope>NUCLEOTIDE SEQUENCE [LARGE SCALE GENOMIC DNA]</scope>
    <source>
        <strain evidence="12">KCTC 43072 / ATSA2</strain>
    </source>
</reference>
<dbReference type="OrthoDB" id="9797472at2"/>
<dbReference type="Proteomes" id="UP000316968">
    <property type="component" value="Chromosome"/>
</dbReference>
<dbReference type="InterPro" id="IPR000515">
    <property type="entry name" value="MetI-like"/>
</dbReference>
<dbReference type="KEGG" id="saca:FFV09_04660"/>
<dbReference type="EMBL" id="CP041217">
    <property type="protein sequence ID" value="QDH20211.1"/>
    <property type="molecule type" value="Genomic_DNA"/>
</dbReference>
<gene>
    <name evidence="11" type="ORF">FFV09_04660</name>
</gene>
<dbReference type="PANTHER" id="PTHR43386">
    <property type="entry name" value="OLIGOPEPTIDE TRANSPORT SYSTEM PERMEASE PROTEIN APPC"/>
    <property type="match status" value="1"/>
</dbReference>
<dbReference type="PANTHER" id="PTHR43386:SF1">
    <property type="entry name" value="D,D-DIPEPTIDE TRANSPORT SYSTEM PERMEASE PROTEIN DDPC-RELATED"/>
    <property type="match status" value="1"/>
</dbReference>
<keyword evidence="5 8" id="KW-1133">Transmembrane helix</keyword>
<evidence type="ECO:0000256" key="7">
    <source>
        <dbReference type="ARBA" id="ARBA00024202"/>
    </source>
</evidence>
<evidence type="ECO:0000313" key="11">
    <source>
        <dbReference type="EMBL" id="QDH20211.1"/>
    </source>
</evidence>
<dbReference type="Pfam" id="PF00528">
    <property type="entry name" value="BPD_transp_1"/>
    <property type="match status" value="1"/>
</dbReference>
<evidence type="ECO:0000313" key="12">
    <source>
        <dbReference type="Proteomes" id="UP000316968"/>
    </source>
</evidence>
<accession>A0A4Y6UV43</accession>
<feature type="transmembrane region" description="Helical" evidence="8">
    <location>
        <begin position="258"/>
        <end position="277"/>
    </location>
</feature>
<feature type="transmembrane region" description="Helical" evidence="8">
    <location>
        <begin position="151"/>
        <end position="170"/>
    </location>
</feature>
<feature type="transmembrane region" description="Helical" evidence="8">
    <location>
        <begin position="92"/>
        <end position="115"/>
    </location>
</feature>
<evidence type="ECO:0000259" key="10">
    <source>
        <dbReference type="PROSITE" id="PS50928"/>
    </source>
</evidence>
<evidence type="ECO:0000256" key="2">
    <source>
        <dbReference type="ARBA" id="ARBA00022448"/>
    </source>
</evidence>
<feature type="compositionally biased region" description="Basic and acidic residues" evidence="9">
    <location>
        <begin position="1"/>
        <end position="10"/>
    </location>
</feature>
<evidence type="ECO:0000256" key="9">
    <source>
        <dbReference type="SAM" id="MobiDB-lite"/>
    </source>
</evidence>
<keyword evidence="2 8" id="KW-0813">Transport</keyword>
<dbReference type="SUPFAM" id="SSF161098">
    <property type="entry name" value="MetI-like"/>
    <property type="match status" value="1"/>
</dbReference>
<dbReference type="RefSeq" id="WP_141446597.1">
    <property type="nucleotide sequence ID" value="NZ_CP041217.1"/>
</dbReference>
<dbReference type="InterPro" id="IPR053385">
    <property type="entry name" value="ABC_transport_permease"/>
</dbReference>
<feature type="transmembrane region" description="Helical" evidence="8">
    <location>
        <begin position="28"/>
        <end position="49"/>
    </location>
</feature>
<feature type="region of interest" description="Disordered" evidence="9">
    <location>
        <begin position="1"/>
        <end position="20"/>
    </location>
</feature>
<keyword evidence="12" id="KW-1185">Reference proteome</keyword>
<comment type="subcellular location">
    <subcellularLocation>
        <location evidence="1 8">Cell membrane</location>
        <topology evidence="1 8">Multi-pass membrane protein</topology>
    </subcellularLocation>
</comment>
<dbReference type="InterPro" id="IPR050366">
    <property type="entry name" value="BP-dependent_transpt_permease"/>
</dbReference>
<feature type="transmembrane region" description="Helical" evidence="8">
    <location>
        <begin position="127"/>
        <end position="145"/>
    </location>
</feature>
<protein>
    <submittedName>
        <fullName evidence="11">ABC transporter permease subunit</fullName>
    </submittedName>
</protein>
<keyword evidence="3" id="KW-1003">Cell membrane</keyword>
<feature type="domain" description="ABC transmembrane type-1" evidence="10">
    <location>
        <begin position="92"/>
        <end position="277"/>
    </location>
</feature>
<proteinExistence type="inferred from homology"/>
<evidence type="ECO:0000256" key="6">
    <source>
        <dbReference type="ARBA" id="ARBA00023136"/>
    </source>
</evidence>
<keyword evidence="4 8" id="KW-0812">Transmembrane</keyword>
<keyword evidence="6 8" id="KW-0472">Membrane</keyword>
<evidence type="ECO:0000256" key="8">
    <source>
        <dbReference type="RuleBase" id="RU363032"/>
    </source>
</evidence>